<comment type="similarity">
    <text evidence="1">Belongs to the 'phage' integrase family.</text>
</comment>
<evidence type="ECO:0000313" key="5">
    <source>
        <dbReference type="EMBL" id="RKD33943.1"/>
    </source>
</evidence>
<dbReference type="PANTHER" id="PTHR30349:SF41">
    <property type="entry name" value="INTEGRASE_RECOMBINASE PROTEIN MJ0367-RELATED"/>
    <property type="match status" value="1"/>
</dbReference>
<dbReference type="InterPro" id="IPR002104">
    <property type="entry name" value="Integrase_catalytic"/>
</dbReference>
<accession>A0A419T8Z7</accession>
<dbReference type="GO" id="GO:0006310">
    <property type="term" value="P:DNA recombination"/>
    <property type="evidence" value="ECO:0007669"/>
    <property type="project" value="UniProtKB-KW"/>
</dbReference>
<sequence>MKNKLKNELINSPTHDTLSLEGIAKLYKFMQREKQLKDICNLELIKVRPNDGRNYIYVNRKQFIGSDRVDLINKLYDHFYGTSLEGLYEDWLRWRRDCTHVSNKTIKENIFLWNAYFKNKPVFKIPIKDLKATDFIKFFRAMLKAESMTRKRFNDAKSVLNGLFYYAIEIGTVNYNPIKEINFRQFQFKPVNKKKEVFTLAERQLLLDYLEPINDIFSLSAQFDFYLICRSAELRALRWTDIEGNIIKIQTQLLDDQTMNDDLTFNPRTYENVTHIKGNTDYGYRYMPLTDGAKQALKRIKDVNPDGEFILMRDGEQLTTITFNRHLKAYCESVGIEPRTSHKIRFTVASLLYKNGVPATTLQRLLGHSTLAMTLHYLRDITPEEDTFNAMKAVLG</sequence>
<organism evidence="5 6">
    <name type="scientific">Lacrimispora algidixylanolytica</name>
    <dbReference type="NCBI Taxonomy" id="94868"/>
    <lineage>
        <taxon>Bacteria</taxon>
        <taxon>Bacillati</taxon>
        <taxon>Bacillota</taxon>
        <taxon>Clostridia</taxon>
        <taxon>Lachnospirales</taxon>
        <taxon>Lachnospiraceae</taxon>
        <taxon>Lacrimispora</taxon>
    </lineage>
</organism>
<dbReference type="Gene3D" id="1.10.443.10">
    <property type="entry name" value="Intergrase catalytic core"/>
    <property type="match status" value="1"/>
</dbReference>
<evidence type="ECO:0000259" key="4">
    <source>
        <dbReference type="PROSITE" id="PS51898"/>
    </source>
</evidence>
<keyword evidence="2" id="KW-0238">DNA-binding</keyword>
<dbReference type="Proteomes" id="UP000284277">
    <property type="component" value="Unassembled WGS sequence"/>
</dbReference>
<dbReference type="InterPro" id="IPR011010">
    <property type="entry name" value="DNA_brk_join_enz"/>
</dbReference>
<dbReference type="GO" id="GO:0015074">
    <property type="term" value="P:DNA integration"/>
    <property type="evidence" value="ECO:0007669"/>
    <property type="project" value="InterPro"/>
</dbReference>
<dbReference type="PANTHER" id="PTHR30349">
    <property type="entry name" value="PHAGE INTEGRASE-RELATED"/>
    <property type="match status" value="1"/>
</dbReference>
<evidence type="ECO:0000256" key="3">
    <source>
        <dbReference type="ARBA" id="ARBA00023172"/>
    </source>
</evidence>
<keyword evidence="6" id="KW-1185">Reference proteome</keyword>
<dbReference type="Gene3D" id="1.10.150.130">
    <property type="match status" value="1"/>
</dbReference>
<dbReference type="AlphaFoldDB" id="A0A419T8Z7"/>
<reference evidence="5 6" key="1">
    <citation type="submission" date="2016-08" db="EMBL/GenBank/DDBJ databases">
        <title>A new outlook on sporulation: Clostridium algidixylanolyticum.</title>
        <authorList>
            <person name="Poppleton D.I."/>
            <person name="Gribaldo S."/>
        </authorList>
    </citation>
    <scope>NUCLEOTIDE SEQUENCE [LARGE SCALE GENOMIC DNA]</scope>
    <source>
        <strain evidence="5 6">SPL73</strain>
    </source>
</reference>
<dbReference type="CDD" id="cd00796">
    <property type="entry name" value="INT_Rci_Hp1_C"/>
    <property type="match status" value="1"/>
</dbReference>
<evidence type="ECO:0000313" key="6">
    <source>
        <dbReference type="Proteomes" id="UP000284277"/>
    </source>
</evidence>
<proteinExistence type="inferred from homology"/>
<name>A0A419T8Z7_9FIRM</name>
<dbReference type="InterPro" id="IPR013762">
    <property type="entry name" value="Integrase-like_cat_sf"/>
</dbReference>
<keyword evidence="3" id="KW-0233">DNA recombination</keyword>
<dbReference type="EMBL" id="MCIA01000003">
    <property type="protein sequence ID" value="RKD33943.1"/>
    <property type="molecule type" value="Genomic_DNA"/>
</dbReference>
<dbReference type="GO" id="GO:0003677">
    <property type="term" value="F:DNA binding"/>
    <property type="evidence" value="ECO:0007669"/>
    <property type="project" value="UniProtKB-KW"/>
</dbReference>
<feature type="domain" description="Tyr recombinase" evidence="4">
    <location>
        <begin position="193"/>
        <end position="391"/>
    </location>
</feature>
<evidence type="ECO:0000256" key="1">
    <source>
        <dbReference type="ARBA" id="ARBA00008857"/>
    </source>
</evidence>
<evidence type="ECO:0000256" key="2">
    <source>
        <dbReference type="ARBA" id="ARBA00023125"/>
    </source>
</evidence>
<dbReference type="InterPro" id="IPR010998">
    <property type="entry name" value="Integrase_recombinase_N"/>
</dbReference>
<dbReference type="InterPro" id="IPR050090">
    <property type="entry name" value="Tyrosine_recombinase_XerCD"/>
</dbReference>
<gene>
    <name evidence="5" type="ORF">BET01_12300</name>
</gene>
<dbReference type="Pfam" id="PF00589">
    <property type="entry name" value="Phage_integrase"/>
    <property type="match status" value="1"/>
</dbReference>
<dbReference type="PROSITE" id="PS51898">
    <property type="entry name" value="TYR_RECOMBINASE"/>
    <property type="match status" value="1"/>
</dbReference>
<dbReference type="SUPFAM" id="SSF56349">
    <property type="entry name" value="DNA breaking-rejoining enzymes"/>
    <property type="match status" value="1"/>
</dbReference>
<protein>
    <recommendedName>
        <fullName evidence="4">Tyr recombinase domain-containing protein</fullName>
    </recommendedName>
</protein>
<dbReference type="OrthoDB" id="9785687at2"/>
<comment type="caution">
    <text evidence="5">The sequence shown here is derived from an EMBL/GenBank/DDBJ whole genome shotgun (WGS) entry which is preliminary data.</text>
</comment>
<dbReference type="RefSeq" id="WP_120195369.1">
    <property type="nucleotide sequence ID" value="NZ_MCIA01000003.1"/>
</dbReference>